<name>A0A9I9ECV3_CUCME</name>
<dbReference type="AlphaFoldDB" id="A0A9I9ECV3"/>
<sequence length="99" mass="11020">MFPLRPAFRPSKFSLSLAKPLFEVPELLASIQATFLYSSHALEPPSFFPLVVFLQASQAILALFQANSEVDSISTIEYQVTDENQQFIVNLQHSSSANT</sequence>
<proteinExistence type="predicted"/>
<evidence type="ECO:0000313" key="1">
    <source>
        <dbReference type="EnsemblPlants" id="MELO3C032041.2.1"/>
    </source>
</evidence>
<dbReference type="Gramene" id="MELO3C032041.2.1">
    <property type="protein sequence ID" value="MELO3C032041.2.1"/>
    <property type="gene ID" value="MELO3C032041.2"/>
</dbReference>
<reference evidence="1" key="1">
    <citation type="submission" date="2023-03" db="UniProtKB">
        <authorList>
            <consortium name="EnsemblPlants"/>
        </authorList>
    </citation>
    <scope>IDENTIFICATION</scope>
</reference>
<organism evidence="1">
    <name type="scientific">Cucumis melo</name>
    <name type="common">Muskmelon</name>
    <dbReference type="NCBI Taxonomy" id="3656"/>
    <lineage>
        <taxon>Eukaryota</taxon>
        <taxon>Viridiplantae</taxon>
        <taxon>Streptophyta</taxon>
        <taxon>Embryophyta</taxon>
        <taxon>Tracheophyta</taxon>
        <taxon>Spermatophyta</taxon>
        <taxon>Magnoliopsida</taxon>
        <taxon>eudicotyledons</taxon>
        <taxon>Gunneridae</taxon>
        <taxon>Pentapetalae</taxon>
        <taxon>rosids</taxon>
        <taxon>fabids</taxon>
        <taxon>Cucurbitales</taxon>
        <taxon>Cucurbitaceae</taxon>
        <taxon>Benincaseae</taxon>
        <taxon>Cucumis</taxon>
    </lineage>
</organism>
<accession>A0A9I9ECV3</accession>
<protein>
    <submittedName>
        <fullName evidence="1">Uncharacterized protein</fullName>
    </submittedName>
</protein>
<dbReference type="EnsemblPlants" id="MELO3C032041.2.1">
    <property type="protein sequence ID" value="MELO3C032041.2.1"/>
    <property type="gene ID" value="MELO3C032041.2"/>
</dbReference>